<dbReference type="AlphaFoldDB" id="A0A2L1GKC4"/>
<dbReference type="KEGG" id="deo:CAY53_00105"/>
<keyword evidence="3" id="KW-0808">Transferase</keyword>
<protein>
    <submittedName>
        <fullName evidence="3">Alpha-L-glycero-D-manno-heptose beta-1,4-glucosyltransferase</fullName>
    </submittedName>
</protein>
<feature type="domain" description="Glycosyltransferase 2-like" evidence="2">
    <location>
        <begin position="5"/>
        <end position="123"/>
    </location>
</feature>
<organism evidence="3 4">
    <name type="scientific">Desulfobulbus oralis</name>
    <dbReference type="NCBI Taxonomy" id="1986146"/>
    <lineage>
        <taxon>Bacteria</taxon>
        <taxon>Pseudomonadati</taxon>
        <taxon>Thermodesulfobacteriota</taxon>
        <taxon>Desulfobulbia</taxon>
        <taxon>Desulfobulbales</taxon>
        <taxon>Desulfobulbaceae</taxon>
        <taxon>Desulfobulbus</taxon>
    </lineage>
</organism>
<dbReference type="EMBL" id="CP021255">
    <property type="protein sequence ID" value="AVD70077.1"/>
    <property type="molecule type" value="Genomic_DNA"/>
</dbReference>
<dbReference type="CDD" id="cd02511">
    <property type="entry name" value="Beta4Glucosyltransferase"/>
    <property type="match status" value="1"/>
</dbReference>
<dbReference type="Gene3D" id="3.90.550.10">
    <property type="entry name" value="Spore Coat Polysaccharide Biosynthesis Protein SpsA, Chain A"/>
    <property type="match status" value="1"/>
</dbReference>
<dbReference type="Pfam" id="PF00535">
    <property type="entry name" value="Glycos_transf_2"/>
    <property type="match status" value="1"/>
</dbReference>
<keyword evidence="4" id="KW-1185">Reference proteome</keyword>
<proteinExistence type="inferred from homology"/>
<dbReference type="SUPFAM" id="SSF53448">
    <property type="entry name" value="Nucleotide-diphospho-sugar transferases"/>
    <property type="match status" value="1"/>
</dbReference>
<comment type="similarity">
    <text evidence="1">Belongs to the glycosyltransferase 2 family. WaaE/KdtX subfamily.</text>
</comment>
<reference evidence="3 4" key="1">
    <citation type="journal article" date="2018" name="MBio">
        <title>Insights into the evolution of host association through the isolation and characterization of a novel human periodontal pathobiont, Desulfobulbus oralis.</title>
        <authorList>
            <person name="Cross K.L."/>
            <person name="Chirania P."/>
            <person name="Xiong W."/>
            <person name="Beall C.J."/>
            <person name="Elkins J.G."/>
            <person name="Giannone R.J."/>
            <person name="Griffen A.L."/>
            <person name="Guss A.M."/>
            <person name="Hettich R.L."/>
            <person name="Joshi S.S."/>
            <person name="Mokrzan E.M."/>
            <person name="Martin R.K."/>
            <person name="Zhulin I.B."/>
            <person name="Leys E.J."/>
            <person name="Podar M."/>
        </authorList>
    </citation>
    <scope>NUCLEOTIDE SEQUENCE [LARGE SCALE GENOMIC DNA]</scope>
    <source>
        <strain evidence="3 4">ORNL</strain>
    </source>
</reference>
<sequence>MNQISAYIIAYNIADKIEAAINSVLWADEIVVVDSHSEDGTTEIAGRLGARIVQVTFTSFGDLRNQAMAACTHDWIFSLDSDERCTPAARDEILACLENPQADAYYVPRRNFFMGRWICHSGYYPDYRQPQLFRKGALVFKDGDPVHEEFRIVSPKPVGYLKEAIWQLPFADLAELMRKADRYSSLGARKLDMNGQHGSMGRAFGHALWAFLHMYLMKRGFLDGWPGFMIAFSSFESTLFKYAKLYEMQAKRQGQWEPPPSPPLRRS</sequence>
<dbReference type="PANTHER" id="PTHR43630:SF2">
    <property type="entry name" value="GLYCOSYLTRANSFERASE"/>
    <property type="match status" value="1"/>
</dbReference>
<accession>A0A2L1GKC4</accession>
<dbReference type="PANTHER" id="PTHR43630">
    <property type="entry name" value="POLY-BETA-1,6-N-ACETYL-D-GLUCOSAMINE SYNTHASE"/>
    <property type="match status" value="1"/>
</dbReference>
<dbReference type="InterPro" id="IPR029044">
    <property type="entry name" value="Nucleotide-diphossugar_trans"/>
</dbReference>
<dbReference type="GO" id="GO:0016740">
    <property type="term" value="F:transferase activity"/>
    <property type="evidence" value="ECO:0007669"/>
    <property type="project" value="UniProtKB-KW"/>
</dbReference>
<name>A0A2L1GKC4_9BACT</name>
<dbReference type="RefSeq" id="WP_104935404.1">
    <property type="nucleotide sequence ID" value="NZ_CP021255.1"/>
</dbReference>
<gene>
    <name evidence="3" type="ORF">CAY53_00105</name>
</gene>
<dbReference type="OrthoDB" id="9815923at2"/>
<evidence type="ECO:0000256" key="1">
    <source>
        <dbReference type="ARBA" id="ARBA00038494"/>
    </source>
</evidence>
<evidence type="ECO:0000259" key="2">
    <source>
        <dbReference type="Pfam" id="PF00535"/>
    </source>
</evidence>
<dbReference type="InterPro" id="IPR001173">
    <property type="entry name" value="Glyco_trans_2-like"/>
</dbReference>
<evidence type="ECO:0000313" key="4">
    <source>
        <dbReference type="Proteomes" id="UP000239867"/>
    </source>
</evidence>
<dbReference type="Proteomes" id="UP000239867">
    <property type="component" value="Chromosome"/>
</dbReference>
<evidence type="ECO:0000313" key="3">
    <source>
        <dbReference type="EMBL" id="AVD70077.1"/>
    </source>
</evidence>